<accession>C5L8W2</accession>
<dbReference type="Pfam" id="PF03577">
    <property type="entry name" value="Peptidase_C69"/>
    <property type="match status" value="2"/>
</dbReference>
<evidence type="ECO:0000313" key="4">
    <source>
        <dbReference type="Proteomes" id="UP000007800"/>
    </source>
</evidence>
<dbReference type="GO" id="GO:0016805">
    <property type="term" value="F:dipeptidase activity"/>
    <property type="evidence" value="ECO:0007669"/>
    <property type="project" value="InterPro"/>
</dbReference>
<organism evidence="4">
    <name type="scientific">Perkinsus marinus (strain ATCC 50983 / TXsc)</name>
    <dbReference type="NCBI Taxonomy" id="423536"/>
    <lineage>
        <taxon>Eukaryota</taxon>
        <taxon>Sar</taxon>
        <taxon>Alveolata</taxon>
        <taxon>Perkinsozoa</taxon>
        <taxon>Perkinsea</taxon>
        <taxon>Perkinsida</taxon>
        <taxon>Perkinsidae</taxon>
        <taxon>Perkinsus</taxon>
    </lineage>
</organism>
<dbReference type="RefSeq" id="XP_002775004.1">
    <property type="nucleotide sequence ID" value="XM_002774958.1"/>
</dbReference>
<evidence type="ECO:0000313" key="3">
    <source>
        <dbReference type="EMBL" id="EER06820.1"/>
    </source>
</evidence>
<comment type="similarity">
    <text evidence="1">Belongs to the peptidase C69 family. Secernin subfamily.</text>
</comment>
<dbReference type="GeneID" id="9056847"/>
<reference evidence="3 4" key="1">
    <citation type="submission" date="2008-07" db="EMBL/GenBank/DDBJ databases">
        <authorList>
            <person name="El-Sayed N."/>
            <person name="Caler E."/>
            <person name="Inman J."/>
            <person name="Amedeo P."/>
            <person name="Hass B."/>
            <person name="Wortman J."/>
        </authorList>
    </citation>
    <scope>NUCLEOTIDE SEQUENCE [LARGE SCALE GENOMIC DNA]</scope>
    <source>
        <strain evidence="4">ATCC 50983 / TXsc</strain>
    </source>
</reference>
<dbReference type="OrthoDB" id="448727at2759"/>
<dbReference type="InParanoid" id="C5L8W2"/>
<keyword evidence="2" id="KW-0175">Coiled coil</keyword>
<dbReference type="GO" id="GO:0006508">
    <property type="term" value="P:proteolysis"/>
    <property type="evidence" value="ECO:0007669"/>
    <property type="project" value="InterPro"/>
</dbReference>
<dbReference type="AlphaFoldDB" id="C5L8W2"/>
<evidence type="ECO:0000256" key="2">
    <source>
        <dbReference type="SAM" id="Coils"/>
    </source>
</evidence>
<evidence type="ECO:0008006" key="5">
    <source>
        <dbReference type="Google" id="ProtNLM"/>
    </source>
</evidence>
<proteinExistence type="inferred from homology"/>
<evidence type="ECO:0000256" key="1">
    <source>
        <dbReference type="ARBA" id="ARBA00005705"/>
    </source>
</evidence>
<keyword evidence="4" id="KW-1185">Reference proteome</keyword>
<dbReference type="Proteomes" id="UP000007800">
    <property type="component" value="Unassembled WGS sequence"/>
</dbReference>
<feature type="coiled-coil region" evidence="2">
    <location>
        <begin position="1089"/>
        <end position="1116"/>
    </location>
</feature>
<name>C5L8W2_PERM5</name>
<dbReference type="PANTHER" id="PTHR12994">
    <property type="entry name" value="SECERNIN"/>
    <property type="match status" value="1"/>
</dbReference>
<dbReference type="GO" id="GO:0070004">
    <property type="term" value="F:cysteine-type exopeptidase activity"/>
    <property type="evidence" value="ECO:0007669"/>
    <property type="project" value="InterPro"/>
</dbReference>
<gene>
    <name evidence="3" type="ORF">Pmar_PMAR002189</name>
</gene>
<dbReference type="PANTHER" id="PTHR12994:SF17">
    <property type="entry name" value="LD30995P"/>
    <property type="match status" value="1"/>
</dbReference>
<dbReference type="InterPro" id="IPR005322">
    <property type="entry name" value="Peptidase_C69"/>
</dbReference>
<dbReference type="EMBL" id="GG680339">
    <property type="protein sequence ID" value="EER06820.1"/>
    <property type="molecule type" value="Genomic_DNA"/>
</dbReference>
<sequence length="1131" mass="126675">MMSTSDKFLQRGHCTATAVDGMATADGGCIAATSADGTPIDFRLVYIPPRTYGPNGKRAVYKQFQAYPRIVDAERAPSYAPTGPEQKLSVPIGYVDMPEGTTTYGYWEAAYGLMNEAGLCMGESSCSGRLATVPVDENPHGALFWVGELASVALELCSTARGAIETMGRLAEEHGFYGTTEVEEAGEALTVADGDEAWVFHILSDDTGSGAVWAAQKVPKGHATIVPNVFIIRDIDPDDRDNFMFSKNIFDVAKRLGWWDGAGLLDFTRTYSVGEYNHPYYAGRRLWRAFSLWAPSQNFDPKLGVELERPTYPFSVKPDEPITLEKMKSLYRDHMEGTQYDLTNHVTAGGAFRTPNRYAEAEAEDSMEYGAWERAISLFRTQYAYIAVARKGQPGVLHFAIGAPHGSVYVPIVVKPNPTVRSIPALENAWQGEFNEKSLWWAVLSVSNTMDVKWCYMIKDVREAQKEVEDEIDAMMKTKSLDEIEKQTPELCDSLTRRWFKLHYTLLGKYQNGYADWGYSKLGYGPTTEWLKTVGFDKFDATKKQFDEQKERFMKSQSEADSASRDRVRPDHDHCTALAVDCAATIDGGCISGTSADGSPIDFRMVYVPPKTYGPGGKRAVFKQVDDYPRIVDASRAPSYAPTSPEQKESVPIGYIDMPEGTTYGYWDAAYGVMNEAGLSMGEKDEYDTSGALLWVGELSDIAMERCATARCAIETMGGLAEKYGFYGTTSIVEAGEALTIADKSEAWVFHIVADDTGNGAVWVAQKVPKGHATMVPNVFVIREIDPDDSENFLFSKNIFDVARRLGWWDGVGKLDFVNVYSVSEYDHPYYAGRRLWRGLSLFAPSLNLDPKLGVDWDHATYPFSVKPDEPVTVDFLKRLYRDHYEGTPYDLTDHVVAGGPFNTPTRYDGAEAEKSFKHGAWERAISLYRTQYSYFAVAYKDKANIIYFAPGTPHASVYIPIVVKPQQSVTSIPALEYAWQGEFNRSSLWWGVLSVSNVMDLKYRYMIEDVRKAQVAAETEIDMMLATKTDEEIEAAMPEFCSHLTSKWFDLTFTLLGKYQNGYADWGYTKIGYGPSSGWLKRAGYDRFAASKKQFKDLRRRYAKCQNEADEIRRRNRGQAFEAEAVLETE</sequence>
<protein>
    <recommendedName>
        <fullName evidence="5">Peptidase</fullName>
    </recommendedName>
</protein>